<organism evidence="2 3">
    <name type="scientific">Geobacter benzoatilyticus</name>
    <dbReference type="NCBI Taxonomy" id="2815309"/>
    <lineage>
        <taxon>Bacteria</taxon>
        <taxon>Pseudomonadati</taxon>
        <taxon>Thermodesulfobacteriota</taxon>
        <taxon>Desulfuromonadia</taxon>
        <taxon>Geobacterales</taxon>
        <taxon>Geobacteraceae</taxon>
        <taxon>Geobacter</taxon>
    </lineage>
</organism>
<dbReference type="PANTHER" id="PTHR21015">
    <property type="entry name" value="UDP-N-ACETYLGLUCOSAMINE--N-ACETYLMURAMYL-(PENTAPEPTIDE) PYROPHOSPHORYL-UNDECAPRENOL N-ACETYLGLUCOSAMINE TRANSFERASE 1"/>
    <property type="match status" value="1"/>
</dbReference>
<protein>
    <submittedName>
        <fullName evidence="2">Glycosyltransferase</fullName>
    </submittedName>
</protein>
<name>A0ABX7Q1V5_9BACT</name>
<dbReference type="InterPro" id="IPR002213">
    <property type="entry name" value="UDP_glucos_trans"/>
</dbReference>
<dbReference type="Pfam" id="PF06722">
    <property type="entry name" value="EryCIII-like_C"/>
    <property type="match status" value="1"/>
</dbReference>
<dbReference type="InterPro" id="IPR010610">
    <property type="entry name" value="EryCIII-like_C"/>
</dbReference>
<dbReference type="Proteomes" id="UP000663651">
    <property type="component" value="Chromosome"/>
</dbReference>
<evidence type="ECO:0000259" key="1">
    <source>
        <dbReference type="Pfam" id="PF06722"/>
    </source>
</evidence>
<feature type="domain" description="Erythromycin biosynthesis protein CIII-like C-terminal" evidence="1">
    <location>
        <begin position="273"/>
        <end position="379"/>
    </location>
</feature>
<dbReference type="Gene3D" id="3.40.50.2000">
    <property type="entry name" value="Glycogen Phosphorylase B"/>
    <property type="match status" value="2"/>
</dbReference>
<reference evidence="2 3" key="1">
    <citation type="submission" date="2021-03" db="EMBL/GenBank/DDBJ databases">
        <title>Geobacter metallireducens gen. nov. sp. nov., a microorganism capable of coupling the complete oxidation of organic compounds to the reduction of iron and other metals.</title>
        <authorList>
            <person name="Li Y."/>
        </authorList>
    </citation>
    <scope>NUCLEOTIDE SEQUENCE [LARGE SCALE GENOMIC DNA]</scope>
    <source>
        <strain evidence="2 3">Jerry-YX</strain>
    </source>
</reference>
<accession>A0ABX7Q1V5</accession>
<proteinExistence type="predicted"/>
<evidence type="ECO:0000313" key="3">
    <source>
        <dbReference type="Proteomes" id="UP000663651"/>
    </source>
</evidence>
<gene>
    <name evidence="2" type="ORF">JZM60_14875</name>
</gene>
<dbReference type="EMBL" id="CP071382">
    <property type="protein sequence ID" value="QSV45387.1"/>
    <property type="molecule type" value="Genomic_DNA"/>
</dbReference>
<dbReference type="CDD" id="cd03784">
    <property type="entry name" value="GT1_Gtf-like"/>
    <property type="match status" value="1"/>
</dbReference>
<dbReference type="RefSeq" id="WP_207163192.1">
    <property type="nucleotide sequence ID" value="NZ_CP071382.1"/>
</dbReference>
<dbReference type="SUPFAM" id="SSF53756">
    <property type="entry name" value="UDP-Glycosyltransferase/glycogen phosphorylase"/>
    <property type="match status" value="1"/>
</dbReference>
<dbReference type="PANTHER" id="PTHR21015:SF22">
    <property type="entry name" value="GLYCOSYLTRANSFERASE"/>
    <property type="match status" value="1"/>
</dbReference>
<sequence length="406" mass="45280">MKVLVQPYTHTLSHVSRPLAVAKMLRDRGHDVVFAGQGDKVTFIEEEGFQVFDVYETPPDKLYGNIRSGKLKFVSDDEVIKLMEADIELYKNVRPDVVLTDGRFSAPISSHILDLKHAAIVNVSSTEYRALPYVPFSGRPDSAIQRSGSMANKFNLWLEMLIFDNVMNVFKKLSKQYGVKKLITATNCLAGKDLTLLADIPEYFPTRSLPKDYIYIGPITWNSPCEIPPWWESAKKCSPLVYFTMGSTGVEKLFNDMYRHFVSESLAAIITTGGQKSSLHTIEGQIYVEPYLDGDSVMEICDLVICHGGNGTIYQALQHGKPVIGIPTIPDQEFNMRRVEALGVGKRISPQSVTADPGIIIQTINEVLSKKSYRENAGNYMKILGTYDGPKTAADSLERLLLQGKT</sequence>
<keyword evidence="3" id="KW-1185">Reference proteome</keyword>
<evidence type="ECO:0000313" key="2">
    <source>
        <dbReference type="EMBL" id="QSV45387.1"/>
    </source>
</evidence>